<keyword evidence="2" id="KW-1185">Reference proteome</keyword>
<dbReference type="EMBL" id="JALXSQ010000013">
    <property type="protein sequence ID" value="MCT2042624.1"/>
    <property type="molecule type" value="Genomic_DNA"/>
</dbReference>
<gene>
    <name evidence="1" type="ORF">M3D15_04650</name>
</gene>
<evidence type="ECO:0000313" key="1">
    <source>
        <dbReference type="EMBL" id="MCT2042624.1"/>
    </source>
</evidence>
<accession>A0ABT2HWD3</accession>
<organism evidence="1 2">
    <name type="scientific">Pseudoclavibacter albus</name>
    <dbReference type="NCBI Taxonomy" id="272241"/>
    <lineage>
        <taxon>Bacteria</taxon>
        <taxon>Bacillati</taxon>
        <taxon>Actinomycetota</taxon>
        <taxon>Actinomycetes</taxon>
        <taxon>Micrococcales</taxon>
        <taxon>Microbacteriaceae</taxon>
        <taxon>Pseudoclavibacter</taxon>
    </lineage>
</organism>
<name>A0ABT2HWD3_9MICO</name>
<evidence type="ECO:0000313" key="2">
    <source>
        <dbReference type="Proteomes" id="UP001525379"/>
    </source>
</evidence>
<proteinExistence type="predicted"/>
<protein>
    <submittedName>
        <fullName evidence="1">Uncharacterized protein</fullName>
    </submittedName>
</protein>
<sequence length="86" mass="9743">MSEFYQLSDLDNRDADGNPWVIRVHNLSDLAGYVDGVLREDVLPGAREHVDVAVQALHREHFPTAQSALLQVGCYLSIEWSEDDEF</sequence>
<dbReference type="RefSeq" id="WP_260104086.1">
    <property type="nucleotide sequence ID" value="NZ_JALXSQ010000013.1"/>
</dbReference>
<reference evidence="1 2" key="1">
    <citation type="submission" date="2022-04" db="EMBL/GenBank/DDBJ databases">
        <title>Human microbiome associated bacterial genomes.</title>
        <authorList>
            <person name="Sandstrom S."/>
            <person name="Salamzade R."/>
            <person name="Kalan L.R."/>
        </authorList>
    </citation>
    <scope>NUCLEOTIDE SEQUENCE [LARGE SCALE GENOMIC DNA]</scope>
    <source>
        <strain evidence="2">p3-SID1799</strain>
    </source>
</reference>
<dbReference type="Proteomes" id="UP001525379">
    <property type="component" value="Unassembled WGS sequence"/>
</dbReference>
<comment type="caution">
    <text evidence="1">The sequence shown here is derived from an EMBL/GenBank/DDBJ whole genome shotgun (WGS) entry which is preliminary data.</text>
</comment>